<organism evidence="1 2">
    <name type="scientific">Hypocrea atroviridis (strain ATCC 20476 / IMI 206040)</name>
    <name type="common">Trichoderma atroviride</name>
    <dbReference type="NCBI Taxonomy" id="452589"/>
    <lineage>
        <taxon>Eukaryota</taxon>
        <taxon>Fungi</taxon>
        <taxon>Dikarya</taxon>
        <taxon>Ascomycota</taxon>
        <taxon>Pezizomycotina</taxon>
        <taxon>Sordariomycetes</taxon>
        <taxon>Hypocreomycetidae</taxon>
        <taxon>Hypocreales</taxon>
        <taxon>Hypocreaceae</taxon>
        <taxon>Trichoderma</taxon>
    </lineage>
</organism>
<sequence length="65" mass="7691">MRLLREGKQYRVFGRRRGYLKFLAGRSCGYRVAFMGSFRIFAESNTSSLVTLRYYINKTNILIPF</sequence>
<gene>
    <name evidence="1" type="ORF">TRIATDRAFT_254952</name>
</gene>
<dbReference type="AlphaFoldDB" id="G9NIY0"/>
<proteinExistence type="predicted"/>
<dbReference type="EMBL" id="ABDG02000016">
    <property type="protein sequence ID" value="EHK49736.1"/>
    <property type="molecule type" value="Genomic_DNA"/>
</dbReference>
<accession>G9NIY0</accession>
<evidence type="ECO:0000313" key="2">
    <source>
        <dbReference type="Proteomes" id="UP000005426"/>
    </source>
</evidence>
<comment type="caution">
    <text evidence="1">The sequence shown here is derived from an EMBL/GenBank/DDBJ whole genome shotgun (WGS) entry which is preliminary data.</text>
</comment>
<reference evidence="1 2" key="1">
    <citation type="journal article" date="2011" name="Genome Biol.">
        <title>Comparative genome sequence analysis underscores mycoparasitism as the ancestral life style of Trichoderma.</title>
        <authorList>
            <person name="Kubicek C.P."/>
            <person name="Herrera-Estrella A."/>
            <person name="Seidl-Seiboth V."/>
            <person name="Martinez D.A."/>
            <person name="Druzhinina I.S."/>
            <person name="Thon M."/>
            <person name="Zeilinger S."/>
            <person name="Casas-Flores S."/>
            <person name="Horwitz B.A."/>
            <person name="Mukherjee P.K."/>
            <person name="Mukherjee M."/>
            <person name="Kredics L."/>
            <person name="Alcaraz L.D."/>
            <person name="Aerts A."/>
            <person name="Antal Z."/>
            <person name="Atanasova L."/>
            <person name="Cervantes-Badillo M.G."/>
            <person name="Challacombe J."/>
            <person name="Chertkov O."/>
            <person name="McCluskey K."/>
            <person name="Coulpier F."/>
            <person name="Deshpande N."/>
            <person name="von Doehren H."/>
            <person name="Ebbole D.J."/>
            <person name="Esquivel-Naranjo E.U."/>
            <person name="Fekete E."/>
            <person name="Flipphi M."/>
            <person name="Glaser F."/>
            <person name="Gomez-Rodriguez E.Y."/>
            <person name="Gruber S."/>
            <person name="Han C."/>
            <person name="Henrissat B."/>
            <person name="Hermosa R."/>
            <person name="Hernandez-Onate M."/>
            <person name="Karaffa L."/>
            <person name="Kosti I."/>
            <person name="Le Crom S."/>
            <person name="Lindquist E."/>
            <person name="Lucas S."/>
            <person name="Luebeck M."/>
            <person name="Luebeck P.S."/>
            <person name="Margeot A."/>
            <person name="Metz B."/>
            <person name="Misra M."/>
            <person name="Nevalainen H."/>
            <person name="Omann M."/>
            <person name="Packer N."/>
            <person name="Perrone G."/>
            <person name="Uresti-Rivera E.E."/>
            <person name="Salamov A."/>
            <person name="Schmoll M."/>
            <person name="Seiboth B."/>
            <person name="Shapiro H."/>
            <person name="Sukno S."/>
            <person name="Tamayo-Ramos J.A."/>
            <person name="Tisch D."/>
            <person name="Wiest A."/>
            <person name="Wilkinson H.H."/>
            <person name="Zhang M."/>
            <person name="Coutinho P.M."/>
            <person name="Kenerley C.M."/>
            <person name="Monte E."/>
            <person name="Baker S.E."/>
            <person name="Grigoriev I.V."/>
        </authorList>
    </citation>
    <scope>NUCLEOTIDE SEQUENCE [LARGE SCALE GENOMIC DNA]</scope>
    <source>
        <strain evidence="2">ATCC 20476 / IMI 206040</strain>
    </source>
</reference>
<dbReference type="HOGENOM" id="CLU_2849978_0_0_1"/>
<keyword evidence="2" id="KW-1185">Reference proteome</keyword>
<dbReference type="Proteomes" id="UP000005426">
    <property type="component" value="Unassembled WGS sequence"/>
</dbReference>
<name>G9NIY0_HYPAI</name>
<dbReference type="OrthoDB" id="10475397at2759"/>
<evidence type="ECO:0000313" key="1">
    <source>
        <dbReference type="EMBL" id="EHK49736.1"/>
    </source>
</evidence>
<protein>
    <submittedName>
        <fullName evidence="1">Uncharacterized protein</fullName>
    </submittedName>
</protein>